<feature type="domain" description="Plasmid replication protein C N-terminal" evidence="3">
    <location>
        <begin position="3"/>
        <end position="147"/>
    </location>
</feature>
<keyword evidence="1" id="KW-0175">Coiled coil</keyword>
<feature type="compositionally biased region" description="Polar residues" evidence="2">
    <location>
        <begin position="215"/>
        <end position="228"/>
    </location>
</feature>
<feature type="compositionally biased region" description="Polar residues" evidence="2">
    <location>
        <begin position="236"/>
        <end position="245"/>
    </location>
</feature>
<gene>
    <name evidence="4" type="ORF">SAMN04487940_10932</name>
</gene>
<protein>
    <submittedName>
        <fullName evidence="4">Replication initiation protein RepC</fullName>
    </submittedName>
</protein>
<dbReference type="InterPro" id="IPR005090">
    <property type="entry name" value="RepC_N"/>
</dbReference>
<sequence length="344" mass="38024">MAAVNTVGRDLGLRAASIVVLDALLSCLACKNSETGRDMAISPTTLLTVFASNETLCFRAKGITDRQLRRHLERLEAVGLIVRRDSANRKRFPIYRAGKVVAAYGIDLSPLLVRSEELLHLAEKRREEALELRGLKARIQTLRRQCLELDLAEEARAFVEGTRTLMRRASATIVQARSIIQELTRLLMPPEVSAPMQQETEVEATGNALPHGDGTQATPVPTSANDGQNVRHKEPTNSNTKKYSEPSQAELWPQLRALAAFYPDPPTSERGAQRVLYEFGKMLGVQHNTLTAALTSLGLRQTLTLQDRMARRLCDIANPDAYLTRAVRDARQGKVGHGQLSWAG</sequence>
<proteinExistence type="predicted"/>
<evidence type="ECO:0000259" key="3">
    <source>
        <dbReference type="Pfam" id="PF03428"/>
    </source>
</evidence>
<keyword evidence="5" id="KW-1185">Reference proteome</keyword>
<dbReference type="Proteomes" id="UP000182932">
    <property type="component" value="Unassembled WGS sequence"/>
</dbReference>
<dbReference type="Pfam" id="PF03428">
    <property type="entry name" value="RP-C"/>
    <property type="match status" value="1"/>
</dbReference>
<accession>A0A975WB36</accession>
<comment type="caution">
    <text evidence="4">The sequence shown here is derived from an EMBL/GenBank/DDBJ whole genome shotgun (WGS) entry which is preliminary data.</text>
</comment>
<evidence type="ECO:0000313" key="5">
    <source>
        <dbReference type="Proteomes" id="UP000182932"/>
    </source>
</evidence>
<reference evidence="4 5" key="1">
    <citation type="submission" date="2016-10" db="EMBL/GenBank/DDBJ databases">
        <authorList>
            <person name="Varghese N."/>
            <person name="Submissions S."/>
        </authorList>
    </citation>
    <scope>NUCLEOTIDE SEQUENCE [LARGE SCALE GENOMIC DNA]</scope>
    <source>
        <strain evidence="4 5">FF3</strain>
    </source>
</reference>
<feature type="coiled-coil region" evidence="1">
    <location>
        <begin position="112"/>
        <end position="152"/>
    </location>
</feature>
<name>A0A975WB36_9RHOB</name>
<dbReference type="EMBL" id="FNYY01000009">
    <property type="protein sequence ID" value="SEJ70087.1"/>
    <property type="molecule type" value="Genomic_DNA"/>
</dbReference>
<organism evidence="4 5">
    <name type="scientific">Marinovum algicola</name>
    <dbReference type="NCBI Taxonomy" id="42444"/>
    <lineage>
        <taxon>Bacteria</taxon>
        <taxon>Pseudomonadati</taxon>
        <taxon>Pseudomonadota</taxon>
        <taxon>Alphaproteobacteria</taxon>
        <taxon>Rhodobacterales</taxon>
        <taxon>Roseobacteraceae</taxon>
        <taxon>Marinovum</taxon>
    </lineage>
</organism>
<dbReference type="AlphaFoldDB" id="A0A975WB36"/>
<evidence type="ECO:0000256" key="1">
    <source>
        <dbReference type="SAM" id="Coils"/>
    </source>
</evidence>
<evidence type="ECO:0000313" key="4">
    <source>
        <dbReference type="EMBL" id="SEJ70087.1"/>
    </source>
</evidence>
<feature type="region of interest" description="Disordered" evidence="2">
    <location>
        <begin position="197"/>
        <end position="245"/>
    </location>
</feature>
<evidence type="ECO:0000256" key="2">
    <source>
        <dbReference type="SAM" id="MobiDB-lite"/>
    </source>
</evidence>